<reference evidence="3" key="1">
    <citation type="submission" date="2017-02" db="EMBL/GenBank/DDBJ databases">
        <authorList>
            <person name="Varghese N."/>
            <person name="Submissions S."/>
        </authorList>
    </citation>
    <scope>NUCLEOTIDE SEQUENCE [LARGE SCALE GENOMIC DNA]</scope>
    <source>
        <strain evidence="3">R11H</strain>
    </source>
</reference>
<keyword evidence="3" id="KW-1185">Reference proteome</keyword>
<evidence type="ECO:0000313" key="3">
    <source>
        <dbReference type="Proteomes" id="UP000190044"/>
    </source>
</evidence>
<evidence type="ECO:0000313" key="2">
    <source>
        <dbReference type="EMBL" id="SKB27257.1"/>
    </source>
</evidence>
<feature type="compositionally biased region" description="Basic and acidic residues" evidence="1">
    <location>
        <begin position="190"/>
        <end position="199"/>
    </location>
</feature>
<name>A0A1T4ZXJ6_9SPHN</name>
<dbReference type="EMBL" id="FUYP01000001">
    <property type="protein sequence ID" value="SKB27257.1"/>
    <property type="molecule type" value="Genomic_DNA"/>
</dbReference>
<organism evidence="2 3">
    <name type="scientific">Sphingopyxis flava</name>
    <dbReference type="NCBI Taxonomy" id="1507287"/>
    <lineage>
        <taxon>Bacteria</taxon>
        <taxon>Pseudomonadati</taxon>
        <taxon>Pseudomonadota</taxon>
        <taxon>Alphaproteobacteria</taxon>
        <taxon>Sphingomonadales</taxon>
        <taxon>Sphingomonadaceae</taxon>
        <taxon>Sphingopyxis</taxon>
    </lineage>
</organism>
<protein>
    <submittedName>
        <fullName evidence="2">Uncharacterized protein</fullName>
    </submittedName>
</protein>
<evidence type="ECO:0000256" key="1">
    <source>
        <dbReference type="SAM" id="MobiDB-lite"/>
    </source>
</evidence>
<dbReference type="AlphaFoldDB" id="A0A1T4ZXJ6"/>
<sequence>MRRVGLIGLCKIELPGSYGNVLLCDGGFIEFNGETYKSKDAVFGTIGSVQAMQEGVGNEVPALEMTLLPPGTTEPGEMTQPGFQTSRVRFWIGEYDLDTGELDGEPDVIFDGQLDRTMLTVGQSRELAVAVVSLAERLFELNIGNSLTSAWHKSVWPGELGHDNATGLSIPIAWGVESPRSNPTTSPYHSPRDFREHLI</sequence>
<feature type="region of interest" description="Disordered" evidence="1">
    <location>
        <begin position="178"/>
        <end position="199"/>
    </location>
</feature>
<feature type="compositionally biased region" description="Polar residues" evidence="1">
    <location>
        <begin position="179"/>
        <end position="188"/>
    </location>
</feature>
<accession>A0A1T4ZXJ6</accession>
<dbReference type="OrthoDB" id="7554791at2"/>
<dbReference type="Proteomes" id="UP000190044">
    <property type="component" value="Unassembled WGS sequence"/>
</dbReference>
<gene>
    <name evidence="2" type="ORF">SAMN06295937_1001289</name>
</gene>
<dbReference type="RefSeq" id="WP_079636891.1">
    <property type="nucleotide sequence ID" value="NZ_FUYP01000001.1"/>
</dbReference>
<proteinExistence type="predicted"/>